<dbReference type="GO" id="GO:0005737">
    <property type="term" value="C:cytoplasm"/>
    <property type="evidence" value="ECO:0007669"/>
    <property type="project" value="TreeGrafter"/>
</dbReference>
<dbReference type="CDD" id="cd01673">
    <property type="entry name" value="dNK"/>
    <property type="match status" value="1"/>
</dbReference>
<dbReference type="SUPFAM" id="SSF52540">
    <property type="entry name" value="P-loop containing nucleoside triphosphate hydrolases"/>
    <property type="match status" value="1"/>
</dbReference>
<dbReference type="EMBL" id="CP011509">
    <property type="protein sequence ID" value="AKJ05563.1"/>
    <property type="molecule type" value="Genomic_DNA"/>
</dbReference>
<evidence type="ECO:0000259" key="2">
    <source>
        <dbReference type="Pfam" id="PF01712"/>
    </source>
</evidence>
<feature type="region of interest" description="Disordered" evidence="1">
    <location>
        <begin position="1"/>
        <end position="42"/>
    </location>
</feature>
<gene>
    <name evidence="3" type="ORF">AA314_07189</name>
    <name evidence="4" type="ORF">ATI61_102622</name>
</gene>
<reference evidence="4 6" key="2">
    <citation type="submission" date="2018-08" db="EMBL/GenBank/DDBJ databases">
        <title>Genomic Encyclopedia of Archaeal and Bacterial Type Strains, Phase II (KMG-II): from individual species to whole genera.</title>
        <authorList>
            <person name="Goeker M."/>
        </authorList>
    </citation>
    <scope>NUCLEOTIDE SEQUENCE [LARGE SCALE GENOMIC DNA]</scope>
    <source>
        <strain evidence="4 6">DSM 2261</strain>
    </source>
</reference>
<feature type="compositionally biased region" description="Pro residues" evidence="1">
    <location>
        <begin position="28"/>
        <end position="38"/>
    </location>
</feature>
<feature type="compositionally biased region" description="Basic residues" evidence="1">
    <location>
        <begin position="1"/>
        <end position="11"/>
    </location>
</feature>
<proteinExistence type="predicted"/>
<dbReference type="InterPro" id="IPR027417">
    <property type="entry name" value="P-loop_NTPase"/>
</dbReference>
<organism evidence="3 5">
    <name type="scientific">Archangium gephyra</name>
    <dbReference type="NCBI Taxonomy" id="48"/>
    <lineage>
        <taxon>Bacteria</taxon>
        <taxon>Pseudomonadati</taxon>
        <taxon>Myxococcota</taxon>
        <taxon>Myxococcia</taxon>
        <taxon>Myxococcales</taxon>
        <taxon>Cystobacterineae</taxon>
        <taxon>Archangiaceae</taxon>
        <taxon>Archangium</taxon>
    </lineage>
</organism>
<keyword evidence="3" id="KW-0418">Kinase</keyword>
<accession>A0AAC8TGW9</accession>
<evidence type="ECO:0000313" key="3">
    <source>
        <dbReference type="EMBL" id="AKJ05563.1"/>
    </source>
</evidence>
<evidence type="ECO:0000313" key="6">
    <source>
        <dbReference type="Proteomes" id="UP000256345"/>
    </source>
</evidence>
<dbReference type="PANTHER" id="PTHR10513:SF35">
    <property type="entry name" value="DEOXYADENOSINE KINASE"/>
    <property type="match status" value="1"/>
</dbReference>
<dbReference type="PANTHER" id="PTHR10513">
    <property type="entry name" value="DEOXYNUCLEOSIDE KINASE"/>
    <property type="match status" value="1"/>
</dbReference>
<evidence type="ECO:0000256" key="1">
    <source>
        <dbReference type="SAM" id="MobiDB-lite"/>
    </source>
</evidence>
<keyword evidence="3" id="KW-0808">Transferase</keyword>
<dbReference type="Pfam" id="PF01712">
    <property type="entry name" value="dNK"/>
    <property type="match status" value="1"/>
</dbReference>
<reference evidence="3 5" key="1">
    <citation type="submission" date="2015-05" db="EMBL/GenBank/DDBJ databases">
        <title>Genome assembly of Archangium gephyra DSM 2261.</title>
        <authorList>
            <person name="Sharma G."/>
            <person name="Subramanian S."/>
        </authorList>
    </citation>
    <scope>NUCLEOTIDE SEQUENCE [LARGE SCALE GENOMIC DNA]</scope>
    <source>
        <strain evidence="3 5">DSM 2261</strain>
    </source>
</reference>
<feature type="domain" description="Deoxynucleoside kinase" evidence="2">
    <location>
        <begin position="58"/>
        <end position="256"/>
    </location>
</feature>
<dbReference type="InterPro" id="IPR050566">
    <property type="entry name" value="Deoxyribonucleoside_kinase"/>
</dbReference>
<keyword evidence="6" id="KW-1185">Reference proteome</keyword>
<name>A0AAC8TGW9_9BACT</name>
<dbReference type="KEGG" id="age:AA314_07189"/>
<dbReference type="Proteomes" id="UP000256345">
    <property type="component" value="Unassembled WGS sequence"/>
</dbReference>
<dbReference type="GO" id="GO:0019136">
    <property type="term" value="F:deoxynucleoside kinase activity"/>
    <property type="evidence" value="ECO:0007669"/>
    <property type="project" value="TreeGrafter"/>
</dbReference>
<sequence>MPRSPTRKRTPKAATAPNVALPLAAPEDPAPAPPPPEAPARNTVRRLRAPRAKRFVALAGNIGAGKTTAAKIISQTFGFELFDEPVIDNRFLKDYYANMGRWSFTLQLEFLIRRVEHHELIHSVKKSCVQDRTLYEDPEIFAKYLHGLGHMTNAELDLYFEYFQRLTRTIVHPDKVIYFDVPTVDVLLGRIRQRGREEEKGIEKGFLRGLNGYYATFPMVLQNKYGVDCLVMDVTNQDIRTGRGREEFLDRVTTFLA</sequence>
<dbReference type="InterPro" id="IPR031314">
    <property type="entry name" value="DNK_dom"/>
</dbReference>
<dbReference type="Proteomes" id="UP000035579">
    <property type="component" value="Chromosome"/>
</dbReference>
<evidence type="ECO:0000313" key="4">
    <source>
        <dbReference type="EMBL" id="REG36245.1"/>
    </source>
</evidence>
<dbReference type="EMBL" id="QUMU01000002">
    <property type="protein sequence ID" value="REG36245.1"/>
    <property type="molecule type" value="Genomic_DNA"/>
</dbReference>
<protein>
    <submittedName>
        <fullName evidence="3">Deoxyadenosine kinase</fullName>
    </submittedName>
    <submittedName>
        <fullName evidence="4">Deoxyadenosine/deoxycytidine kinase</fullName>
    </submittedName>
</protein>
<dbReference type="RefSeq" id="WP_047859075.1">
    <property type="nucleotide sequence ID" value="NZ_CP011509.1"/>
</dbReference>
<evidence type="ECO:0000313" key="5">
    <source>
        <dbReference type="Proteomes" id="UP000035579"/>
    </source>
</evidence>
<dbReference type="Gene3D" id="3.40.50.300">
    <property type="entry name" value="P-loop containing nucleotide triphosphate hydrolases"/>
    <property type="match status" value="1"/>
</dbReference>
<dbReference type="AlphaFoldDB" id="A0AAC8TGW9"/>